<dbReference type="Gene3D" id="2.40.50.40">
    <property type="match status" value="1"/>
</dbReference>
<feature type="domain" description="Chromo" evidence="4">
    <location>
        <begin position="38"/>
        <end position="100"/>
    </location>
</feature>
<dbReference type="SUPFAM" id="SSF54160">
    <property type="entry name" value="Chromo domain-like"/>
    <property type="match status" value="1"/>
</dbReference>
<dbReference type="Pfam" id="PF00385">
    <property type="entry name" value="Chromo"/>
    <property type="match status" value="1"/>
</dbReference>
<dbReference type="GO" id="GO:0005634">
    <property type="term" value="C:nucleus"/>
    <property type="evidence" value="ECO:0007669"/>
    <property type="project" value="UniProtKB-SubCell"/>
</dbReference>
<comment type="subcellular location">
    <subcellularLocation>
        <location evidence="1">Nucleus</location>
    </subcellularLocation>
</comment>
<dbReference type="InterPro" id="IPR016197">
    <property type="entry name" value="Chromo-like_dom_sf"/>
</dbReference>
<feature type="region of interest" description="Disordered" evidence="3">
    <location>
        <begin position="95"/>
        <end position="116"/>
    </location>
</feature>
<evidence type="ECO:0000256" key="2">
    <source>
        <dbReference type="ARBA" id="ARBA00023242"/>
    </source>
</evidence>
<name>A0A024T9J0_9STRA</name>
<protein>
    <recommendedName>
        <fullName evidence="4">Chromo domain-containing protein</fullName>
    </recommendedName>
</protein>
<proteinExistence type="predicted"/>
<dbReference type="SMART" id="SM00298">
    <property type="entry name" value="CHROMO"/>
    <property type="match status" value="1"/>
</dbReference>
<reference evidence="5" key="1">
    <citation type="submission" date="2013-12" db="EMBL/GenBank/DDBJ databases">
        <title>The Genome Sequence of Aphanomyces invadans NJM9701.</title>
        <authorList>
            <consortium name="The Broad Institute Genomics Platform"/>
            <person name="Russ C."/>
            <person name="Tyler B."/>
            <person name="van West P."/>
            <person name="Dieguez-Uribeondo J."/>
            <person name="Young S.K."/>
            <person name="Zeng Q."/>
            <person name="Gargeya S."/>
            <person name="Fitzgerald M."/>
            <person name="Abouelleil A."/>
            <person name="Alvarado L."/>
            <person name="Chapman S.B."/>
            <person name="Gainer-Dewar J."/>
            <person name="Goldberg J."/>
            <person name="Griggs A."/>
            <person name="Gujja S."/>
            <person name="Hansen M."/>
            <person name="Howarth C."/>
            <person name="Imamovic A."/>
            <person name="Ireland A."/>
            <person name="Larimer J."/>
            <person name="McCowan C."/>
            <person name="Murphy C."/>
            <person name="Pearson M."/>
            <person name="Poon T.W."/>
            <person name="Priest M."/>
            <person name="Roberts A."/>
            <person name="Saif S."/>
            <person name="Shea T."/>
            <person name="Sykes S."/>
            <person name="Wortman J."/>
            <person name="Nusbaum C."/>
            <person name="Birren B."/>
        </authorList>
    </citation>
    <scope>NUCLEOTIDE SEQUENCE [LARGE SCALE GENOMIC DNA]</scope>
    <source>
        <strain evidence="5">NJM9701</strain>
    </source>
</reference>
<accession>A0A024T9J0</accession>
<dbReference type="AlphaFoldDB" id="A0A024T9J0"/>
<evidence type="ECO:0000256" key="3">
    <source>
        <dbReference type="SAM" id="MobiDB-lite"/>
    </source>
</evidence>
<dbReference type="PROSITE" id="PS50013">
    <property type="entry name" value="CHROMO_2"/>
    <property type="match status" value="1"/>
</dbReference>
<dbReference type="OrthoDB" id="167591at2759"/>
<dbReference type="VEuPathDB" id="FungiDB:H310_14552"/>
<dbReference type="EMBL" id="KI914025">
    <property type="protein sequence ID" value="ETV90713.1"/>
    <property type="molecule type" value="Genomic_DNA"/>
</dbReference>
<gene>
    <name evidence="5" type="ORF">H310_14552</name>
</gene>
<evidence type="ECO:0000259" key="4">
    <source>
        <dbReference type="PROSITE" id="PS50013"/>
    </source>
</evidence>
<sequence>MTGVISANAIRLALPASMRRLHNVVNVDRLKRHGNELFIVEALLKQRQFNRKKEYLVKWHGLPEHEATWELERTIKHVAHFKKLVQDLREKTRETKATSYKSAASRTIIRTRDTAA</sequence>
<evidence type="ECO:0000256" key="1">
    <source>
        <dbReference type="ARBA" id="ARBA00004123"/>
    </source>
</evidence>
<dbReference type="InterPro" id="IPR000953">
    <property type="entry name" value="Chromo/chromo_shadow_dom"/>
</dbReference>
<dbReference type="GeneID" id="20091602"/>
<dbReference type="InterPro" id="IPR051219">
    <property type="entry name" value="Heterochromatin_chromo-domain"/>
</dbReference>
<keyword evidence="2" id="KW-0539">Nucleus</keyword>
<organism evidence="5">
    <name type="scientific">Aphanomyces invadans</name>
    <dbReference type="NCBI Taxonomy" id="157072"/>
    <lineage>
        <taxon>Eukaryota</taxon>
        <taxon>Sar</taxon>
        <taxon>Stramenopiles</taxon>
        <taxon>Oomycota</taxon>
        <taxon>Saprolegniomycetes</taxon>
        <taxon>Saprolegniales</taxon>
        <taxon>Verrucalvaceae</taxon>
        <taxon>Aphanomyces</taxon>
    </lineage>
</organism>
<evidence type="ECO:0000313" key="5">
    <source>
        <dbReference type="EMBL" id="ETV90713.1"/>
    </source>
</evidence>
<dbReference type="eggNOG" id="ENOG502SG2N">
    <property type="taxonomic scope" value="Eukaryota"/>
</dbReference>
<dbReference type="PANTHER" id="PTHR22812">
    <property type="entry name" value="CHROMOBOX PROTEIN"/>
    <property type="match status" value="1"/>
</dbReference>
<dbReference type="InterPro" id="IPR023780">
    <property type="entry name" value="Chromo_domain"/>
</dbReference>
<dbReference type="RefSeq" id="XP_008880653.1">
    <property type="nucleotide sequence ID" value="XM_008882431.1"/>
</dbReference>